<evidence type="ECO:0008006" key="6">
    <source>
        <dbReference type="Google" id="ProtNLM"/>
    </source>
</evidence>
<accession>G0NT98</accession>
<dbReference type="Proteomes" id="UP000008068">
    <property type="component" value="Unassembled WGS sequence"/>
</dbReference>
<dbReference type="InterPro" id="IPR002035">
    <property type="entry name" value="VWF_A"/>
</dbReference>
<proteinExistence type="predicted"/>
<dbReference type="Gene3D" id="3.10.100.10">
    <property type="entry name" value="Mannose-Binding Protein A, subunit A"/>
    <property type="match status" value="1"/>
</dbReference>
<dbReference type="InterPro" id="IPR016186">
    <property type="entry name" value="C-type_lectin-like/link_sf"/>
</dbReference>
<dbReference type="PANTHER" id="PTHR31024">
    <property type="entry name" value="C-TYPE LECTIN"/>
    <property type="match status" value="1"/>
</dbReference>
<keyword evidence="1" id="KW-0732">Signal</keyword>
<feature type="chain" id="PRO_5003405717" description="VWFA domain-containing protein" evidence="1">
    <location>
        <begin position="19"/>
        <end position="364"/>
    </location>
</feature>
<dbReference type="SUPFAM" id="SSF53300">
    <property type="entry name" value="vWA-like"/>
    <property type="match status" value="1"/>
</dbReference>
<dbReference type="SUPFAM" id="SSF56436">
    <property type="entry name" value="C-type lectin-like"/>
    <property type="match status" value="1"/>
</dbReference>
<dbReference type="OrthoDB" id="5787264at2759"/>
<evidence type="ECO:0000259" key="3">
    <source>
        <dbReference type="PROSITE" id="PS50234"/>
    </source>
</evidence>
<dbReference type="Pfam" id="PF00092">
    <property type="entry name" value="VWA"/>
    <property type="match status" value="1"/>
</dbReference>
<dbReference type="PROSITE" id="PS50234">
    <property type="entry name" value="VWFA"/>
    <property type="match status" value="1"/>
</dbReference>
<dbReference type="AlphaFoldDB" id="G0NT98"/>
<dbReference type="HOGENOM" id="CLU_060615_0_0_1"/>
<feature type="domain" description="C-type lectin" evidence="2">
    <location>
        <begin position="231"/>
        <end position="325"/>
    </location>
</feature>
<dbReference type="SMART" id="SM00327">
    <property type="entry name" value="VWA"/>
    <property type="match status" value="1"/>
</dbReference>
<dbReference type="SMART" id="SM00034">
    <property type="entry name" value="CLECT"/>
    <property type="match status" value="1"/>
</dbReference>
<dbReference type="InterPro" id="IPR036465">
    <property type="entry name" value="vWFA_dom_sf"/>
</dbReference>
<dbReference type="PANTHER" id="PTHR31024:SF5">
    <property type="entry name" value="VWFA DOMAIN-CONTAINING PROTEIN"/>
    <property type="match status" value="1"/>
</dbReference>
<dbReference type="OMA" id="DYCASEV"/>
<dbReference type="InterPro" id="IPR001304">
    <property type="entry name" value="C-type_lectin-like"/>
</dbReference>
<evidence type="ECO:0000256" key="1">
    <source>
        <dbReference type="SAM" id="SignalP"/>
    </source>
</evidence>
<name>G0NT98_CAEBE</name>
<dbReference type="eggNOG" id="ENOG502RAS1">
    <property type="taxonomic scope" value="Eukaryota"/>
</dbReference>
<evidence type="ECO:0000313" key="4">
    <source>
        <dbReference type="EMBL" id="EGT37100.1"/>
    </source>
</evidence>
<dbReference type="STRING" id="135651.G0NT98"/>
<feature type="signal peptide" evidence="1">
    <location>
        <begin position="1"/>
        <end position="18"/>
    </location>
</feature>
<protein>
    <recommendedName>
        <fullName evidence="6">VWFA domain-containing protein</fullName>
    </recommendedName>
</protein>
<evidence type="ECO:0000259" key="2">
    <source>
        <dbReference type="PROSITE" id="PS50041"/>
    </source>
</evidence>
<keyword evidence="5" id="KW-1185">Reference proteome</keyword>
<dbReference type="InterPro" id="IPR016187">
    <property type="entry name" value="CTDL_fold"/>
</dbReference>
<dbReference type="InParanoid" id="G0NT98"/>
<evidence type="ECO:0000313" key="5">
    <source>
        <dbReference type="Proteomes" id="UP000008068"/>
    </source>
</evidence>
<organism evidence="5">
    <name type="scientific">Caenorhabditis brenneri</name>
    <name type="common">Nematode worm</name>
    <dbReference type="NCBI Taxonomy" id="135651"/>
    <lineage>
        <taxon>Eukaryota</taxon>
        <taxon>Metazoa</taxon>
        <taxon>Ecdysozoa</taxon>
        <taxon>Nematoda</taxon>
        <taxon>Chromadorea</taxon>
        <taxon>Rhabditida</taxon>
        <taxon>Rhabditina</taxon>
        <taxon>Rhabditomorpha</taxon>
        <taxon>Rhabditoidea</taxon>
        <taxon>Rhabditidae</taxon>
        <taxon>Peloderinae</taxon>
        <taxon>Caenorhabditis</taxon>
    </lineage>
</organism>
<dbReference type="GO" id="GO:0045087">
    <property type="term" value="P:innate immune response"/>
    <property type="evidence" value="ECO:0007669"/>
    <property type="project" value="TreeGrafter"/>
</dbReference>
<dbReference type="CDD" id="cd00037">
    <property type="entry name" value="CLECT"/>
    <property type="match status" value="1"/>
</dbReference>
<gene>
    <name evidence="4" type="ORF">CAEBREN_06845</name>
</gene>
<dbReference type="PROSITE" id="PS50041">
    <property type="entry name" value="C_TYPE_LECTIN_2"/>
    <property type="match status" value="1"/>
</dbReference>
<dbReference type="FunCoup" id="G0NT98">
    <property type="interactions" value="8"/>
</dbReference>
<feature type="domain" description="VWFA" evidence="3">
    <location>
        <begin position="42"/>
        <end position="182"/>
    </location>
</feature>
<dbReference type="Gene3D" id="3.40.50.410">
    <property type="entry name" value="von Willebrand factor, type A domain"/>
    <property type="match status" value="1"/>
</dbReference>
<reference evidence="5" key="1">
    <citation type="submission" date="2011-07" db="EMBL/GenBank/DDBJ databases">
        <authorList>
            <consortium name="Caenorhabditis brenneri Sequencing and Analysis Consortium"/>
            <person name="Wilson R.K."/>
        </authorList>
    </citation>
    <scope>NUCLEOTIDE SEQUENCE [LARGE SCALE GENOMIC DNA]</scope>
    <source>
        <strain evidence="5">PB2801</strain>
    </source>
</reference>
<sequence>MFTVFVFLAVRLLGVTSSTVPLNSDVYTDPRCQGNIKNLWLDIMVVVDKSQLMTNAQLWQVRNTISQVFGAVSTFGPTKYPADPRSTCVGLVTYDGNATVNAQYDTSKSFNDFYNVIQGSLVSVDSTNSSYLSRGTGTSLDPVPTANRLKNNGVIVITVACTSDKNAISKIQSLASPGYSFVDEMNTSQLVKQLTNALLSANCFCPQESVQYKDDYFNETSTKYGICVTGYTATGGSYGYPHAMEWCDYEIKNSYLVSEFSQNKHEFVKNYMLDKFKYMKPTAYYIGLHYVDNQWFNPNGYSNWAPGYPQSNSTGQVIASQAWTNGSLNYVWAPPQVFDFLLVCQVQSSSTEYYTTYSEQESPF</sequence>
<dbReference type="EMBL" id="GL379942">
    <property type="protein sequence ID" value="EGT37100.1"/>
    <property type="molecule type" value="Genomic_DNA"/>
</dbReference>